<reference evidence="2 3" key="1">
    <citation type="submission" date="2020-10" db="EMBL/GenBank/DDBJ databases">
        <title>Phylogeny of dyella-like bacteria.</title>
        <authorList>
            <person name="Fu J."/>
        </authorList>
    </citation>
    <scope>NUCLEOTIDE SEQUENCE [LARGE SCALE GENOMIC DNA]</scope>
    <source>
        <strain evidence="2 3">Gsoil3046</strain>
    </source>
</reference>
<keyword evidence="1" id="KW-0472">Membrane</keyword>
<evidence type="ECO:0000313" key="2">
    <source>
        <dbReference type="EMBL" id="MFK2905625.1"/>
    </source>
</evidence>
<accession>A0ABW8JWU8</accession>
<keyword evidence="3" id="KW-1185">Reference proteome</keyword>
<feature type="transmembrane region" description="Helical" evidence="1">
    <location>
        <begin position="21"/>
        <end position="40"/>
    </location>
</feature>
<keyword evidence="1" id="KW-1133">Transmembrane helix</keyword>
<evidence type="ECO:0000256" key="1">
    <source>
        <dbReference type="SAM" id="Phobius"/>
    </source>
</evidence>
<protein>
    <submittedName>
        <fullName evidence="2">Type IV pilus modification protein PilV</fullName>
    </submittedName>
</protein>
<dbReference type="Proteomes" id="UP001620460">
    <property type="component" value="Unassembled WGS sequence"/>
</dbReference>
<dbReference type="EMBL" id="JADIKM010000005">
    <property type="protein sequence ID" value="MFK2905625.1"/>
    <property type="molecule type" value="Genomic_DNA"/>
</dbReference>
<dbReference type="InterPro" id="IPR012902">
    <property type="entry name" value="N_methyl_site"/>
</dbReference>
<keyword evidence="1" id="KW-0812">Transmembrane</keyword>
<evidence type="ECO:0000313" key="3">
    <source>
        <dbReference type="Proteomes" id="UP001620460"/>
    </source>
</evidence>
<proteinExistence type="predicted"/>
<comment type="caution">
    <text evidence="2">The sequence shown here is derived from an EMBL/GenBank/DDBJ whole genome shotgun (WGS) entry which is preliminary data.</text>
</comment>
<organism evidence="2 3">
    <name type="scientific">Dyella ginsengisoli</name>
    <dbReference type="NCBI Taxonomy" id="363848"/>
    <lineage>
        <taxon>Bacteria</taxon>
        <taxon>Pseudomonadati</taxon>
        <taxon>Pseudomonadota</taxon>
        <taxon>Gammaproteobacteria</taxon>
        <taxon>Lysobacterales</taxon>
        <taxon>Rhodanobacteraceae</taxon>
        <taxon>Dyella</taxon>
    </lineage>
</organism>
<name>A0ABW8JWU8_9GAMM</name>
<gene>
    <name evidence="2" type="primary">pilV</name>
    <name evidence="2" type="ORF">ISP17_16825</name>
</gene>
<dbReference type="InterPro" id="IPR013362">
    <property type="entry name" value="Pilus_4_PilV"/>
</dbReference>
<dbReference type="NCBIfam" id="TIGR02523">
    <property type="entry name" value="type_IV_pilV"/>
    <property type="match status" value="1"/>
</dbReference>
<dbReference type="Pfam" id="PF07963">
    <property type="entry name" value="N_methyl"/>
    <property type="match status" value="1"/>
</dbReference>
<sequence length="155" mass="15726">MRSLGGMHRGFRQSGVGLIEVLIAVLVLSIGFLGMAALMAKSMATNNSAMARSMATISSYSILDALRADIVAARAGTYNGKVTADSCPAAGGSLSSFQLNRWCKELGNALGAQSTTSGEVACTGAGECTVTITFDDSRAGAGGAADQKVITKAIL</sequence>